<evidence type="ECO:0000313" key="1">
    <source>
        <dbReference type="EMBL" id="JAE33742.1"/>
    </source>
</evidence>
<accession>A0A0A9HAH1</accession>
<proteinExistence type="predicted"/>
<dbReference type="EMBL" id="GBRH01164154">
    <property type="protein sequence ID" value="JAE33742.1"/>
    <property type="molecule type" value="Transcribed_RNA"/>
</dbReference>
<name>A0A0A9HAH1_ARUDO</name>
<dbReference type="AlphaFoldDB" id="A0A0A9HAH1"/>
<reference evidence="1" key="1">
    <citation type="submission" date="2014-09" db="EMBL/GenBank/DDBJ databases">
        <authorList>
            <person name="Magalhaes I.L.F."/>
            <person name="Oliveira U."/>
            <person name="Santos F.R."/>
            <person name="Vidigal T.H.D.A."/>
            <person name="Brescovit A.D."/>
            <person name="Santos A.J."/>
        </authorList>
    </citation>
    <scope>NUCLEOTIDE SEQUENCE</scope>
    <source>
        <tissue evidence="1">Shoot tissue taken approximately 20 cm above the soil surface</tissue>
    </source>
</reference>
<sequence>MQAQDPQPFQLLTTCKHSSSYSKMSLKKYKYISPDWNELYNTNNSLHEKICIWTKTTCN</sequence>
<reference evidence="1" key="2">
    <citation type="journal article" date="2015" name="Data Brief">
        <title>Shoot transcriptome of the giant reed, Arundo donax.</title>
        <authorList>
            <person name="Barrero R.A."/>
            <person name="Guerrero F.D."/>
            <person name="Moolhuijzen P."/>
            <person name="Goolsby J.A."/>
            <person name="Tidwell J."/>
            <person name="Bellgard S.E."/>
            <person name="Bellgard M.I."/>
        </authorList>
    </citation>
    <scope>NUCLEOTIDE SEQUENCE</scope>
    <source>
        <tissue evidence="1">Shoot tissue taken approximately 20 cm above the soil surface</tissue>
    </source>
</reference>
<organism evidence="1">
    <name type="scientific">Arundo donax</name>
    <name type="common">Giant reed</name>
    <name type="synonym">Donax arundinaceus</name>
    <dbReference type="NCBI Taxonomy" id="35708"/>
    <lineage>
        <taxon>Eukaryota</taxon>
        <taxon>Viridiplantae</taxon>
        <taxon>Streptophyta</taxon>
        <taxon>Embryophyta</taxon>
        <taxon>Tracheophyta</taxon>
        <taxon>Spermatophyta</taxon>
        <taxon>Magnoliopsida</taxon>
        <taxon>Liliopsida</taxon>
        <taxon>Poales</taxon>
        <taxon>Poaceae</taxon>
        <taxon>PACMAD clade</taxon>
        <taxon>Arundinoideae</taxon>
        <taxon>Arundineae</taxon>
        <taxon>Arundo</taxon>
    </lineage>
</organism>
<protein>
    <submittedName>
        <fullName evidence="1">Uncharacterized protein</fullName>
    </submittedName>
</protein>